<keyword evidence="1" id="KW-1133">Transmembrane helix</keyword>
<dbReference type="EMBL" id="CP036265">
    <property type="protein sequence ID" value="QDT15652.1"/>
    <property type="molecule type" value="Genomic_DNA"/>
</dbReference>
<dbReference type="KEGG" id="acaf:CA12_17370"/>
<evidence type="ECO:0000256" key="1">
    <source>
        <dbReference type="SAM" id="Phobius"/>
    </source>
</evidence>
<feature type="transmembrane region" description="Helical" evidence="1">
    <location>
        <begin position="50"/>
        <end position="69"/>
    </location>
</feature>
<protein>
    <submittedName>
        <fullName evidence="2">Uncharacterized protein</fullName>
    </submittedName>
</protein>
<gene>
    <name evidence="2" type="ORF">CA12_17370</name>
</gene>
<evidence type="ECO:0000313" key="2">
    <source>
        <dbReference type="EMBL" id="QDT15652.1"/>
    </source>
</evidence>
<accession>A0A517P8F0</accession>
<feature type="transmembrane region" description="Helical" evidence="1">
    <location>
        <begin position="109"/>
        <end position="130"/>
    </location>
</feature>
<dbReference type="OrthoDB" id="291678at2"/>
<proteinExistence type="predicted"/>
<evidence type="ECO:0000313" key="3">
    <source>
        <dbReference type="Proteomes" id="UP000318741"/>
    </source>
</evidence>
<dbReference type="AlphaFoldDB" id="A0A517P8F0"/>
<keyword evidence="1" id="KW-0812">Transmembrane</keyword>
<keyword evidence="3" id="KW-1185">Reference proteome</keyword>
<feature type="transmembrane region" description="Helical" evidence="1">
    <location>
        <begin position="25"/>
        <end position="44"/>
    </location>
</feature>
<dbReference type="RefSeq" id="WP_145358562.1">
    <property type="nucleotide sequence ID" value="NZ_CP036265.1"/>
</dbReference>
<reference evidence="2 3" key="1">
    <citation type="submission" date="2019-02" db="EMBL/GenBank/DDBJ databases">
        <title>Deep-cultivation of Planctomycetes and their phenomic and genomic characterization uncovers novel biology.</title>
        <authorList>
            <person name="Wiegand S."/>
            <person name="Jogler M."/>
            <person name="Boedeker C."/>
            <person name="Pinto D."/>
            <person name="Vollmers J."/>
            <person name="Rivas-Marin E."/>
            <person name="Kohn T."/>
            <person name="Peeters S.H."/>
            <person name="Heuer A."/>
            <person name="Rast P."/>
            <person name="Oberbeckmann S."/>
            <person name="Bunk B."/>
            <person name="Jeske O."/>
            <person name="Meyerdierks A."/>
            <person name="Storesund J.E."/>
            <person name="Kallscheuer N."/>
            <person name="Luecker S."/>
            <person name="Lage O.M."/>
            <person name="Pohl T."/>
            <person name="Merkel B.J."/>
            <person name="Hornburger P."/>
            <person name="Mueller R.-W."/>
            <person name="Bruemmer F."/>
            <person name="Labrenz M."/>
            <person name="Spormann A.M."/>
            <person name="Op den Camp H."/>
            <person name="Overmann J."/>
            <person name="Amann R."/>
            <person name="Jetten M.S.M."/>
            <person name="Mascher T."/>
            <person name="Medema M.H."/>
            <person name="Devos D.P."/>
            <person name="Kaster A.-K."/>
            <person name="Ovreas L."/>
            <person name="Rohde M."/>
            <person name="Galperin M.Y."/>
            <person name="Jogler C."/>
        </authorList>
    </citation>
    <scope>NUCLEOTIDE SEQUENCE [LARGE SCALE GENOMIC DNA]</scope>
    <source>
        <strain evidence="2 3">CA12</strain>
    </source>
</reference>
<name>A0A517P8F0_9PLAN</name>
<sequence>MAADRPAPAAAPGAPNVAAADPAPFYALGAGAALVAVAVAGYLLSEVKSPTAFIPGGFGLVLIVCGLIARTGLKALKIAMHIAALVGLLGFLAGAGRLGMVLAKGGGSTLGMVSLAAMAVICAVFLVLCVKSFRDARKRREAAV</sequence>
<dbReference type="Proteomes" id="UP000318741">
    <property type="component" value="Chromosome"/>
</dbReference>
<feature type="transmembrane region" description="Helical" evidence="1">
    <location>
        <begin position="81"/>
        <end position="103"/>
    </location>
</feature>
<keyword evidence="1" id="KW-0472">Membrane</keyword>
<organism evidence="2 3">
    <name type="scientific">Alienimonas californiensis</name>
    <dbReference type="NCBI Taxonomy" id="2527989"/>
    <lineage>
        <taxon>Bacteria</taxon>
        <taxon>Pseudomonadati</taxon>
        <taxon>Planctomycetota</taxon>
        <taxon>Planctomycetia</taxon>
        <taxon>Planctomycetales</taxon>
        <taxon>Planctomycetaceae</taxon>
        <taxon>Alienimonas</taxon>
    </lineage>
</organism>